<comment type="caution">
    <text evidence="2">The sequence shown here is derived from an EMBL/GenBank/DDBJ whole genome shotgun (WGS) entry which is preliminary data.</text>
</comment>
<keyword evidence="2" id="KW-0378">Hydrolase</keyword>
<keyword evidence="3" id="KW-1185">Reference proteome</keyword>
<sequence length="233" mass="24552">MCTPVFTKSALSRTWVNKVTATVVTKATVVLNSTNLGGGSGPSNLINPPGWLDGSCPAHHNRGHLIGNALGGKGDDADNLVTLTSGTNHPFMYEFEDAVKRFVLAHPGVDFQYEVECNYDKENYTALTGYDIPGASGNPFCLFPAPAFLTLSLKKNQVLQSLQTISGYLPKPPPDLGTLAAVTSLRIPNGGYKLYSGATHTLSNCASVATDPSNNAGLKLAAKNYAKALGHVS</sequence>
<reference evidence="2 3" key="1">
    <citation type="submission" date="2020-10" db="EMBL/GenBank/DDBJ databases">
        <title>Phylogeny of dyella-like bacteria.</title>
        <authorList>
            <person name="Fu J."/>
        </authorList>
    </citation>
    <scope>NUCLEOTIDE SEQUENCE [LARGE SCALE GENOMIC DNA]</scope>
    <source>
        <strain evidence="2 3">Gsoil3046</strain>
    </source>
</reference>
<organism evidence="2 3">
    <name type="scientific">Dyella ginsengisoli</name>
    <dbReference type="NCBI Taxonomy" id="363848"/>
    <lineage>
        <taxon>Bacteria</taxon>
        <taxon>Pseudomonadati</taxon>
        <taxon>Pseudomonadota</taxon>
        <taxon>Gammaproteobacteria</taxon>
        <taxon>Lysobacterales</taxon>
        <taxon>Rhodanobacteraceae</taxon>
        <taxon>Dyella</taxon>
    </lineage>
</organism>
<dbReference type="RefSeq" id="WP_404631336.1">
    <property type="nucleotide sequence ID" value="NZ_JADIKM010000001.1"/>
</dbReference>
<evidence type="ECO:0000313" key="2">
    <source>
        <dbReference type="EMBL" id="MFK2903678.1"/>
    </source>
</evidence>
<dbReference type="GO" id="GO:0004519">
    <property type="term" value="F:endonuclease activity"/>
    <property type="evidence" value="ECO:0007669"/>
    <property type="project" value="UniProtKB-KW"/>
</dbReference>
<accession>A0ABW8JRB7</accession>
<keyword evidence="2" id="KW-0540">Nuclease</keyword>
<dbReference type="Pfam" id="PF13930">
    <property type="entry name" value="Endonuclea_NS_2"/>
    <property type="match status" value="1"/>
</dbReference>
<dbReference type="InterPro" id="IPR044927">
    <property type="entry name" value="Endonuclea_NS_2"/>
</dbReference>
<dbReference type="Proteomes" id="UP001620460">
    <property type="component" value="Unassembled WGS sequence"/>
</dbReference>
<keyword evidence="2" id="KW-0255">Endonuclease</keyword>
<evidence type="ECO:0000313" key="3">
    <source>
        <dbReference type="Proteomes" id="UP001620460"/>
    </source>
</evidence>
<feature type="domain" description="Type VII secretion system protein EssD-like" evidence="1">
    <location>
        <begin position="45"/>
        <end position="125"/>
    </location>
</feature>
<dbReference type="Gene3D" id="3.40.570.10">
    <property type="entry name" value="Extracellular Endonuclease, subunit A"/>
    <property type="match status" value="1"/>
</dbReference>
<evidence type="ECO:0000259" key="1">
    <source>
        <dbReference type="Pfam" id="PF13930"/>
    </source>
</evidence>
<protein>
    <submittedName>
        <fullName evidence="2">DNA/RNA non-specific endonuclease</fullName>
    </submittedName>
</protein>
<gene>
    <name evidence="2" type="ORF">ISP17_06870</name>
</gene>
<proteinExistence type="predicted"/>
<dbReference type="EMBL" id="JADIKM010000001">
    <property type="protein sequence ID" value="MFK2903678.1"/>
    <property type="molecule type" value="Genomic_DNA"/>
</dbReference>
<dbReference type="InterPro" id="IPR044929">
    <property type="entry name" value="DNA/RNA_non-sp_Endonuclease_sf"/>
</dbReference>
<name>A0ABW8JRB7_9GAMM</name>